<name>A0AAE7B9Y2_9BACT</name>
<dbReference type="EMBL" id="CP053840">
    <property type="protein sequence ID" value="QKF66387.1"/>
    <property type="molecule type" value="Genomic_DNA"/>
</dbReference>
<dbReference type="RefSeq" id="WP_128357473.1">
    <property type="nucleotide sequence ID" value="NZ_CP053840.1"/>
</dbReference>
<dbReference type="InterPro" id="IPR027417">
    <property type="entry name" value="P-loop_NTPase"/>
</dbReference>
<dbReference type="SUPFAM" id="SSF52540">
    <property type="entry name" value="P-loop containing nucleoside triphosphate hydrolases"/>
    <property type="match status" value="1"/>
</dbReference>
<keyword evidence="2" id="KW-1185">Reference proteome</keyword>
<gene>
    <name evidence="1" type="ORF">AVENP_0827</name>
</gene>
<reference evidence="1 2" key="1">
    <citation type="submission" date="2020-05" db="EMBL/GenBank/DDBJ databases">
        <title>Complete genome sequencing of Campylobacter and Arcobacter type strains.</title>
        <authorList>
            <person name="Miller W.G."/>
            <person name="Yee E."/>
        </authorList>
    </citation>
    <scope>NUCLEOTIDE SEQUENCE [LARGE SCALE GENOMIC DNA]</scope>
    <source>
        <strain evidence="1 2">LMG 26156</strain>
    </source>
</reference>
<sequence>MKIMYLHIGAGKTGTSSLQSQFAINKDVLEKYNIYYPISKNDKQAKNFKITSGNAVDLAFLLREKTSDNKIIEGIIKSHILMAEGKDILLSSEIMQSFDYDKIQICKNIAFVLGYQIKIIYYVRAIVDNLVSSYHQTIKRHGNTKNLDIFLKSYRNKFRETIEKIDEIFGSSNIIVKNYDLVKDNIFLNFLQNILNIEDCNSFKIENKRVNRSLTKRELSFIKYLNYFFRSRVISTLASNTLIHINPTAKYELIISKNEFEIVSNLYNQDLAVINSYLQESERPLKLVDNIKINE</sequence>
<accession>A0AAE7B9Y2</accession>
<evidence type="ECO:0000313" key="1">
    <source>
        <dbReference type="EMBL" id="QKF66387.1"/>
    </source>
</evidence>
<dbReference type="Proteomes" id="UP000503482">
    <property type="component" value="Chromosome"/>
</dbReference>
<organism evidence="1 2">
    <name type="scientific">Arcobacter venerupis</name>
    <dbReference type="NCBI Taxonomy" id="1054033"/>
    <lineage>
        <taxon>Bacteria</taxon>
        <taxon>Pseudomonadati</taxon>
        <taxon>Campylobacterota</taxon>
        <taxon>Epsilonproteobacteria</taxon>
        <taxon>Campylobacterales</taxon>
        <taxon>Arcobacteraceae</taxon>
        <taxon>Arcobacter</taxon>
    </lineage>
</organism>
<evidence type="ECO:0000313" key="2">
    <source>
        <dbReference type="Proteomes" id="UP000503482"/>
    </source>
</evidence>
<proteinExistence type="predicted"/>
<dbReference type="KEGG" id="avp:AVENP_0827"/>
<dbReference type="Gene3D" id="3.40.50.300">
    <property type="entry name" value="P-loop containing nucleotide triphosphate hydrolases"/>
    <property type="match status" value="1"/>
</dbReference>
<protein>
    <submittedName>
        <fullName evidence="1">Uncharacterized protein</fullName>
    </submittedName>
</protein>
<dbReference type="AlphaFoldDB" id="A0AAE7B9Y2"/>